<dbReference type="Gene3D" id="1.20.1560.10">
    <property type="entry name" value="ABC transporter type 1, transmembrane domain"/>
    <property type="match status" value="1"/>
</dbReference>
<keyword evidence="6 12" id="KW-0067">ATP-binding</keyword>
<feature type="transmembrane region" description="Helical" evidence="9">
    <location>
        <begin position="137"/>
        <end position="154"/>
    </location>
</feature>
<evidence type="ECO:0000256" key="9">
    <source>
        <dbReference type="SAM" id="Phobius"/>
    </source>
</evidence>
<accession>A0A379CDJ0</accession>
<protein>
    <submittedName>
        <fullName evidence="12">Lipid A export ATP-binding/permease protein MsbA</fullName>
        <ecNumber evidence="12">3.6.3.-</ecNumber>
    </submittedName>
</protein>
<evidence type="ECO:0000256" key="8">
    <source>
        <dbReference type="ARBA" id="ARBA00023136"/>
    </source>
</evidence>
<dbReference type="Proteomes" id="UP000255101">
    <property type="component" value="Unassembled WGS sequence"/>
</dbReference>
<keyword evidence="5" id="KW-0547">Nucleotide-binding</keyword>
<evidence type="ECO:0000256" key="5">
    <source>
        <dbReference type="ARBA" id="ARBA00022741"/>
    </source>
</evidence>
<feature type="transmembrane region" description="Helical" evidence="9">
    <location>
        <begin position="16"/>
        <end position="38"/>
    </location>
</feature>
<evidence type="ECO:0000256" key="6">
    <source>
        <dbReference type="ARBA" id="ARBA00022840"/>
    </source>
</evidence>
<dbReference type="EMBL" id="UGTB01000004">
    <property type="protein sequence ID" value="SUB60502.1"/>
    <property type="molecule type" value="Genomic_DNA"/>
</dbReference>
<dbReference type="GO" id="GO:0140359">
    <property type="term" value="F:ABC-type transporter activity"/>
    <property type="evidence" value="ECO:0007669"/>
    <property type="project" value="InterPro"/>
</dbReference>
<evidence type="ECO:0000256" key="2">
    <source>
        <dbReference type="ARBA" id="ARBA00022448"/>
    </source>
</evidence>
<dbReference type="AlphaFoldDB" id="A0A379CDJ0"/>
<reference evidence="12 13" key="1">
    <citation type="submission" date="2018-06" db="EMBL/GenBank/DDBJ databases">
        <authorList>
            <consortium name="Pathogen Informatics"/>
            <person name="Doyle S."/>
        </authorList>
    </citation>
    <scope>NUCLEOTIDE SEQUENCE [LARGE SCALE GENOMIC DNA]</scope>
    <source>
        <strain evidence="12 13">NCTC11460</strain>
    </source>
</reference>
<keyword evidence="4 9" id="KW-0812">Transmembrane</keyword>
<evidence type="ECO:0000256" key="3">
    <source>
        <dbReference type="ARBA" id="ARBA00022475"/>
    </source>
</evidence>
<keyword evidence="2" id="KW-0813">Transport</keyword>
<dbReference type="Pfam" id="PF00664">
    <property type="entry name" value="ABC_membrane"/>
    <property type="match status" value="1"/>
</dbReference>
<dbReference type="FunFam" id="3.40.50.300:FF:000221">
    <property type="entry name" value="Multidrug ABC transporter ATP-binding protein"/>
    <property type="match status" value="1"/>
</dbReference>
<keyword evidence="12" id="KW-0378">Hydrolase</keyword>
<dbReference type="PANTHER" id="PTHR24221:SF397">
    <property type="entry name" value="ABC TRANSPORTER, ATP-BINDING TRANSMEMBRANE PROTEIN"/>
    <property type="match status" value="1"/>
</dbReference>
<dbReference type="InterPro" id="IPR027417">
    <property type="entry name" value="P-loop_NTPase"/>
</dbReference>
<dbReference type="SUPFAM" id="SSF90123">
    <property type="entry name" value="ABC transporter transmembrane region"/>
    <property type="match status" value="1"/>
</dbReference>
<evidence type="ECO:0000259" key="11">
    <source>
        <dbReference type="PROSITE" id="PS50929"/>
    </source>
</evidence>
<sequence>MDVLRRLYKYAPEKRGYSYVSMILSAIATILSVIPYLYLWKFLNELLVIKNIESANKYALWIFMFMVLQTVVYFLSLYCSHIFAFRVERNLKIEGLNNLLDASFSFFDTNPSGKTRQIIDDNASETHSILAHMQPDMVNAVVYPIILLIVSFLVSIKLGIVMVGSLIIGIFLIIKMFGNQNFLQNYMDSNENMSSEIVEYIRGIKVVKIFNIGIEKFQSLHKTIINSSELGYAYSLSCRKWKVFYDSFFMGLCMIMIPYGLYLLNMNTSTGKIISYMVFFAAFTELFYIAFNKVMFLGQNKAKAKNSIDKLEDIFNKMQVKKLESKFLNEIDNFDIEFENVSFKYEEGSNYVLKDLSFKLDSGKSYALIGSSGSGKSTIAKLISGFYEIDSGKIKIGSRDIKDYSREAIARSIAFVFQNAKLFKMSIYENVRIGNPKATYNEVMKALEEARCNDILDKFELRENTVIGSKGVYLSGGETQRIVIARAILKNSPIIILDEASAAADPENEYELQIAFSKLIKNKTVIMIAHRLSAIKNIDEIIVVENGEIVERGSSKVLLENKSSKYNFFMDMYLRANDWVVSNEVKVNG</sequence>
<dbReference type="GO" id="GO:0034040">
    <property type="term" value="F:ATPase-coupled lipid transmembrane transporter activity"/>
    <property type="evidence" value="ECO:0007669"/>
    <property type="project" value="TreeGrafter"/>
</dbReference>
<evidence type="ECO:0000313" key="13">
    <source>
        <dbReference type="Proteomes" id="UP000255101"/>
    </source>
</evidence>
<dbReference type="InterPro" id="IPR039421">
    <property type="entry name" value="Type_1_exporter"/>
</dbReference>
<keyword evidence="7 9" id="KW-1133">Transmembrane helix</keyword>
<dbReference type="EC" id="3.6.3.-" evidence="12"/>
<feature type="transmembrane region" description="Helical" evidence="9">
    <location>
        <begin position="58"/>
        <end position="79"/>
    </location>
</feature>
<dbReference type="GO" id="GO:0005886">
    <property type="term" value="C:plasma membrane"/>
    <property type="evidence" value="ECO:0007669"/>
    <property type="project" value="UniProtKB-SubCell"/>
</dbReference>
<dbReference type="SUPFAM" id="SSF52540">
    <property type="entry name" value="P-loop containing nucleoside triphosphate hydrolases"/>
    <property type="match status" value="1"/>
</dbReference>
<dbReference type="PROSITE" id="PS50929">
    <property type="entry name" value="ABC_TM1F"/>
    <property type="match status" value="1"/>
</dbReference>
<feature type="domain" description="ABC transmembrane type-1" evidence="11">
    <location>
        <begin position="20"/>
        <end position="299"/>
    </location>
</feature>
<dbReference type="InterPro" id="IPR036640">
    <property type="entry name" value="ABC1_TM_sf"/>
</dbReference>
<dbReference type="PANTHER" id="PTHR24221">
    <property type="entry name" value="ATP-BINDING CASSETTE SUB-FAMILY B"/>
    <property type="match status" value="1"/>
</dbReference>
<dbReference type="RefSeq" id="WP_000382836.1">
    <property type="nucleotide sequence ID" value="NZ_FOVA01000017.1"/>
</dbReference>
<evidence type="ECO:0000256" key="7">
    <source>
        <dbReference type="ARBA" id="ARBA00022989"/>
    </source>
</evidence>
<dbReference type="InterPro" id="IPR011527">
    <property type="entry name" value="ABC1_TM_dom"/>
</dbReference>
<keyword evidence="3" id="KW-1003">Cell membrane</keyword>
<organism evidence="12 13">
    <name type="scientific">Peptostreptococcus anaerobius</name>
    <dbReference type="NCBI Taxonomy" id="1261"/>
    <lineage>
        <taxon>Bacteria</taxon>
        <taxon>Bacillati</taxon>
        <taxon>Bacillota</taxon>
        <taxon>Clostridia</taxon>
        <taxon>Peptostreptococcales</taxon>
        <taxon>Peptostreptococcaceae</taxon>
        <taxon>Peptostreptococcus</taxon>
    </lineage>
</organism>
<dbReference type="GO" id="GO:0016887">
    <property type="term" value="F:ATP hydrolysis activity"/>
    <property type="evidence" value="ECO:0007669"/>
    <property type="project" value="InterPro"/>
</dbReference>
<dbReference type="InterPro" id="IPR003593">
    <property type="entry name" value="AAA+_ATPase"/>
</dbReference>
<dbReference type="GO" id="GO:0005524">
    <property type="term" value="F:ATP binding"/>
    <property type="evidence" value="ECO:0007669"/>
    <property type="project" value="UniProtKB-KW"/>
</dbReference>
<evidence type="ECO:0000313" key="12">
    <source>
        <dbReference type="EMBL" id="SUB60502.1"/>
    </source>
</evidence>
<evidence type="ECO:0000256" key="4">
    <source>
        <dbReference type="ARBA" id="ARBA00022692"/>
    </source>
</evidence>
<dbReference type="Gene3D" id="3.40.50.300">
    <property type="entry name" value="P-loop containing nucleotide triphosphate hydrolases"/>
    <property type="match status" value="1"/>
</dbReference>
<dbReference type="InterPro" id="IPR003439">
    <property type="entry name" value="ABC_transporter-like_ATP-bd"/>
</dbReference>
<feature type="transmembrane region" description="Helical" evidence="9">
    <location>
        <begin position="243"/>
        <end position="261"/>
    </location>
</feature>
<feature type="transmembrane region" description="Helical" evidence="9">
    <location>
        <begin position="273"/>
        <end position="291"/>
    </location>
</feature>
<keyword evidence="8 9" id="KW-0472">Membrane</keyword>
<dbReference type="SMART" id="SM00382">
    <property type="entry name" value="AAA"/>
    <property type="match status" value="1"/>
</dbReference>
<proteinExistence type="predicted"/>
<feature type="domain" description="ABC transporter" evidence="10">
    <location>
        <begin position="336"/>
        <end position="571"/>
    </location>
</feature>
<gene>
    <name evidence="12" type="primary">msbA_2</name>
    <name evidence="12" type="ORF">NCTC11460_00407</name>
</gene>
<evidence type="ECO:0000259" key="10">
    <source>
        <dbReference type="PROSITE" id="PS50893"/>
    </source>
</evidence>
<dbReference type="PROSITE" id="PS50893">
    <property type="entry name" value="ABC_TRANSPORTER_2"/>
    <property type="match status" value="1"/>
</dbReference>
<comment type="subcellular location">
    <subcellularLocation>
        <location evidence="1">Cell membrane</location>
        <topology evidence="1">Multi-pass membrane protein</topology>
    </subcellularLocation>
</comment>
<evidence type="ECO:0000256" key="1">
    <source>
        <dbReference type="ARBA" id="ARBA00004651"/>
    </source>
</evidence>
<name>A0A379CDJ0_9FIRM</name>
<dbReference type="Pfam" id="PF00005">
    <property type="entry name" value="ABC_tran"/>
    <property type="match status" value="1"/>
</dbReference>